<evidence type="ECO:0000313" key="2">
    <source>
        <dbReference type="Proteomes" id="UP001163603"/>
    </source>
</evidence>
<proteinExistence type="predicted"/>
<dbReference type="Proteomes" id="UP001163603">
    <property type="component" value="Chromosome 9"/>
</dbReference>
<protein>
    <submittedName>
        <fullName evidence="1">Uncharacterized protein</fullName>
    </submittedName>
</protein>
<dbReference type="EMBL" id="CM047744">
    <property type="protein sequence ID" value="KAJ0028143.1"/>
    <property type="molecule type" value="Genomic_DNA"/>
</dbReference>
<keyword evidence="2" id="KW-1185">Reference proteome</keyword>
<name>A0ACC0Y3Q9_9ROSI</name>
<reference evidence="2" key="1">
    <citation type="journal article" date="2023" name="G3 (Bethesda)">
        <title>Genome assembly and association tests identify interacting loci associated with vigor, precocity, and sex in interspecific pistachio rootstocks.</title>
        <authorList>
            <person name="Palmer W."/>
            <person name="Jacygrad E."/>
            <person name="Sagayaradj S."/>
            <person name="Cavanaugh K."/>
            <person name="Han R."/>
            <person name="Bertier L."/>
            <person name="Beede B."/>
            <person name="Kafkas S."/>
            <person name="Golino D."/>
            <person name="Preece J."/>
            <person name="Michelmore R."/>
        </authorList>
    </citation>
    <scope>NUCLEOTIDE SEQUENCE [LARGE SCALE GENOMIC DNA]</scope>
</reference>
<sequence length="131" mass="15429">MKKDEVLRLWELYGKHKKVYNRGYRCVMPSLLKFDDMESAEKVLEEWESQCKHYDIWIPNFLIDSYCRKGLLQKAKTLVNRVKLKGGKPDACTLFYIVTAYLRDNQTGKAVDTLKEASVVRGDQWKPYEES</sequence>
<comment type="caution">
    <text evidence="1">The sequence shown here is derived from an EMBL/GenBank/DDBJ whole genome shotgun (WGS) entry which is preliminary data.</text>
</comment>
<accession>A0ACC0Y3Q9</accession>
<evidence type="ECO:0000313" key="1">
    <source>
        <dbReference type="EMBL" id="KAJ0028143.1"/>
    </source>
</evidence>
<organism evidence="1 2">
    <name type="scientific">Pistacia integerrima</name>
    <dbReference type="NCBI Taxonomy" id="434235"/>
    <lineage>
        <taxon>Eukaryota</taxon>
        <taxon>Viridiplantae</taxon>
        <taxon>Streptophyta</taxon>
        <taxon>Embryophyta</taxon>
        <taxon>Tracheophyta</taxon>
        <taxon>Spermatophyta</taxon>
        <taxon>Magnoliopsida</taxon>
        <taxon>eudicotyledons</taxon>
        <taxon>Gunneridae</taxon>
        <taxon>Pentapetalae</taxon>
        <taxon>rosids</taxon>
        <taxon>malvids</taxon>
        <taxon>Sapindales</taxon>
        <taxon>Anacardiaceae</taxon>
        <taxon>Pistacia</taxon>
    </lineage>
</organism>
<gene>
    <name evidence="1" type="ORF">Pint_36279</name>
</gene>